<gene>
    <name evidence="1" type="ORF">GCM10011375_16390</name>
</gene>
<dbReference type="Proteomes" id="UP000605392">
    <property type="component" value="Unassembled WGS sequence"/>
</dbReference>
<comment type="caution">
    <text evidence="1">The sequence shown here is derived from an EMBL/GenBank/DDBJ whole genome shotgun (WGS) entry which is preliminary data.</text>
</comment>
<evidence type="ECO:0000313" key="2">
    <source>
        <dbReference type="Proteomes" id="UP000605392"/>
    </source>
</evidence>
<name>A0ACB5PQI7_9BACT</name>
<proteinExistence type="predicted"/>
<dbReference type="EMBL" id="BMFN01000002">
    <property type="protein sequence ID" value="GGF62131.1"/>
    <property type="molecule type" value="Genomic_DNA"/>
</dbReference>
<keyword evidence="2" id="KW-1185">Reference proteome</keyword>
<accession>A0ACB5PQI7</accession>
<organism evidence="1 2">
    <name type="scientific">Hymenobacter qilianensis</name>
    <dbReference type="NCBI Taxonomy" id="1385715"/>
    <lineage>
        <taxon>Bacteria</taxon>
        <taxon>Pseudomonadati</taxon>
        <taxon>Bacteroidota</taxon>
        <taxon>Cytophagia</taxon>
        <taxon>Cytophagales</taxon>
        <taxon>Hymenobacteraceae</taxon>
        <taxon>Hymenobacter</taxon>
    </lineage>
</organism>
<sequence length="129" mass="14811">MVWFFSLYLTPIMSLTLNPAAVQFAKRLIEDGHYKNDQAHWGEHNPNTNAQNNYLSKHEIEEYGQWHLGLDMSKAEDTKGRYHFPYGDFKTVHRDGLIAAKERAAQQGYTDIEKAADELLQTLEAKAAK</sequence>
<evidence type="ECO:0000313" key="1">
    <source>
        <dbReference type="EMBL" id="GGF62131.1"/>
    </source>
</evidence>
<reference evidence="1 2" key="1">
    <citation type="journal article" date="2019" name="Int. J. Syst. Evol. Microbiol.">
        <title>The Global Catalogue of Microorganisms (GCM) 10K type strain sequencing project: providing services to taxonomists for standard genome sequencing and annotation.</title>
        <authorList>
            <consortium name="The Broad Institute Genomics Platform"/>
            <consortium name="The Broad Institute Genome Sequencing Center for Infectious Disease"/>
            <person name="Wu L."/>
            <person name="Ma J."/>
        </authorList>
    </citation>
    <scope>NUCLEOTIDE SEQUENCE [LARGE SCALE GENOMIC DNA]</scope>
    <source>
        <strain evidence="1 2">CGMCC 1.12720</strain>
    </source>
</reference>
<protein>
    <submittedName>
        <fullName evidence="1">Uncharacterized protein</fullName>
    </submittedName>
</protein>